<reference evidence="1 2" key="1">
    <citation type="submission" date="2018-09" db="EMBL/GenBank/DDBJ databases">
        <title>Genomic investigation of the strawberry pathogen Phytophthora fragariae indicates pathogenicity is determined by transcriptional variation in three key races.</title>
        <authorList>
            <person name="Adams T.M."/>
            <person name="Armitage A.D."/>
            <person name="Sobczyk M.K."/>
            <person name="Bates H.J."/>
            <person name="Dunwell J.M."/>
            <person name="Nellist C.F."/>
            <person name="Harrison R.J."/>
        </authorList>
    </citation>
    <scope>NUCLEOTIDE SEQUENCE [LARGE SCALE GENOMIC DNA]</scope>
    <source>
        <strain evidence="1 2">ONT-3</strain>
    </source>
</reference>
<evidence type="ECO:0000313" key="2">
    <source>
        <dbReference type="Proteomes" id="UP000488956"/>
    </source>
</evidence>
<sequence>MNNMQEKERGAAGIIKETELGTVKKEAEEKGKVVSGTVAAGQEVVCANLALPLCPEIACVSDDVTPGTARVDSDEVDSKTIITVARQAVYNVLSTTRDKSVSKVEPQDTSSDCLEPGKSLRAAAKPLTGLGAAPLARLLHRRSSRPRLLLEPSGGLGRRLL</sequence>
<proteinExistence type="predicted"/>
<dbReference type="Proteomes" id="UP000488956">
    <property type="component" value="Unassembled WGS sequence"/>
</dbReference>
<accession>A0A6G0LEX0</accession>
<dbReference type="EMBL" id="QXFX01000373">
    <property type="protein sequence ID" value="KAE9118220.1"/>
    <property type="molecule type" value="Genomic_DNA"/>
</dbReference>
<gene>
    <name evidence="1" type="ORF">PF010_g8299</name>
</gene>
<organism evidence="1 2">
    <name type="scientific">Phytophthora fragariae</name>
    <dbReference type="NCBI Taxonomy" id="53985"/>
    <lineage>
        <taxon>Eukaryota</taxon>
        <taxon>Sar</taxon>
        <taxon>Stramenopiles</taxon>
        <taxon>Oomycota</taxon>
        <taxon>Peronosporomycetes</taxon>
        <taxon>Peronosporales</taxon>
        <taxon>Peronosporaceae</taxon>
        <taxon>Phytophthora</taxon>
    </lineage>
</organism>
<comment type="caution">
    <text evidence="1">The sequence shown here is derived from an EMBL/GenBank/DDBJ whole genome shotgun (WGS) entry which is preliminary data.</text>
</comment>
<evidence type="ECO:0000313" key="1">
    <source>
        <dbReference type="EMBL" id="KAE9118220.1"/>
    </source>
</evidence>
<protein>
    <submittedName>
        <fullName evidence="1">Uncharacterized protein</fullName>
    </submittedName>
</protein>
<dbReference type="AlphaFoldDB" id="A0A6G0LEX0"/>
<name>A0A6G0LEX0_9STRA</name>